<protein>
    <submittedName>
        <fullName evidence="1">Uncharacterized protein</fullName>
    </submittedName>
</protein>
<dbReference type="Gene3D" id="6.10.10.120">
    <property type="entry name" value="Antitoxin ParD1-like"/>
    <property type="match status" value="1"/>
</dbReference>
<proteinExistence type="predicted"/>
<comment type="caution">
    <text evidence="1">The sequence shown here is derived from an EMBL/GenBank/DDBJ whole genome shotgun (WGS) entry which is preliminary data.</text>
</comment>
<keyword evidence="2" id="KW-1185">Reference proteome</keyword>
<dbReference type="InterPro" id="IPR038296">
    <property type="entry name" value="ParD_sf"/>
</dbReference>
<accession>A0ABX4MB20</accession>
<dbReference type="Proteomes" id="UP000194577">
    <property type="component" value="Unassembled WGS sequence"/>
</dbReference>
<dbReference type="Pfam" id="PF03693">
    <property type="entry name" value="ParD_antitoxin"/>
    <property type="match status" value="1"/>
</dbReference>
<dbReference type="EMBL" id="MTPX02000042">
    <property type="protein sequence ID" value="PHP52626.1"/>
    <property type="molecule type" value="Genomic_DNA"/>
</dbReference>
<gene>
    <name evidence="1" type="ORF">BW737_008130</name>
</gene>
<organism evidence="1 2">
    <name type="scientific">Actinomyces ruminis</name>
    <dbReference type="NCBI Taxonomy" id="1937003"/>
    <lineage>
        <taxon>Bacteria</taxon>
        <taxon>Bacillati</taxon>
        <taxon>Actinomycetota</taxon>
        <taxon>Actinomycetes</taxon>
        <taxon>Actinomycetales</taxon>
        <taxon>Actinomycetaceae</taxon>
        <taxon>Actinomyces</taxon>
    </lineage>
</organism>
<dbReference type="InterPro" id="IPR022789">
    <property type="entry name" value="ParD"/>
</dbReference>
<evidence type="ECO:0000313" key="2">
    <source>
        <dbReference type="Proteomes" id="UP000194577"/>
    </source>
</evidence>
<evidence type="ECO:0000313" key="1">
    <source>
        <dbReference type="EMBL" id="PHP52626.1"/>
    </source>
</evidence>
<name>A0ABX4MB20_9ACTO</name>
<sequence>MPGAIRTRLAAPELDVELSRRRACLAHLHDAVADLYVINPGAAYPPVIAHPRAAAIRAALARAGYALPLHWTGATDGLVALPDDPRAIGIVRRAAEASALREALAEGEASGPAEPFDFDAFIASKTSKTA</sequence>
<reference evidence="1 2" key="1">
    <citation type="submission" date="2017-10" db="EMBL/GenBank/DDBJ databases">
        <title>Draft genome sequence of cellulolytic Actinomyces sp CtC72 isolated from cattle rumen fluid.</title>
        <authorList>
            <person name="Joshi A.J."/>
            <person name="Vasudevan G."/>
            <person name="Lanjekar V.B."/>
            <person name="Hivarkar S."/>
            <person name="Engineer A."/>
            <person name="Pore S.D."/>
            <person name="Dhakephalkar P.K."/>
            <person name="Dagar S."/>
        </authorList>
    </citation>
    <scope>NUCLEOTIDE SEQUENCE [LARGE SCALE GENOMIC DNA]</scope>
    <source>
        <strain evidence="2">CtC72</strain>
    </source>
</reference>